<dbReference type="PANTHER" id="PTHR30319:SF1">
    <property type="entry name" value="TRANSCRIPTIONAL REPRESSOR PAAX"/>
    <property type="match status" value="1"/>
</dbReference>
<feature type="compositionally biased region" description="Low complexity" evidence="1">
    <location>
        <begin position="271"/>
        <end position="281"/>
    </location>
</feature>
<protein>
    <submittedName>
        <fullName evidence="5">PaaX domain-containing protein, C-domain protein</fullName>
    </submittedName>
</protein>
<keyword evidence="6" id="KW-1185">Reference proteome</keyword>
<dbReference type="InterPro" id="IPR036388">
    <property type="entry name" value="WH-like_DNA-bd_sf"/>
</dbReference>
<feature type="domain" description="Transcriptional repressor PaaX-like central Cas2-like" evidence="4">
    <location>
        <begin position="115"/>
        <end position="164"/>
    </location>
</feature>
<sequence>MYHHGRLDGNDPAGDRSGPGIVVTVEDRHLPAIKPLTARSVAISTLLGYHPPELPISALVRVGSLFGIAPRTTRVALTRMAADGDVTAENGMYRLTERLVRRQAQQDEACSPQTREWDGRWEMAVVTASARPLAERVALRKNMVELRLGELREGVWIRPDNLLRKPGGAVAEQCTFFSCHYPDPLELARSVWDLAGWATEARRLCTELDRVDGLTAGFMVSAEVLRHLLIDPCLPAELLPSGWPGDELRRRYTEFNAGYAQRLREYSVDEPAPATKNAAPAARRRAVRGG</sequence>
<comment type="caution">
    <text evidence="5">The sequence shown here is derived from an EMBL/GenBank/DDBJ whole genome shotgun (WGS) entry which is preliminary data.</text>
</comment>
<dbReference type="GO" id="GO:0006351">
    <property type="term" value="P:DNA-templated transcription"/>
    <property type="evidence" value="ECO:0007669"/>
    <property type="project" value="TreeGrafter"/>
</dbReference>
<evidence type="ECO:0000259" key="4">
    <source>
        <dbReference type="Pfam" id="PF20803"/>
    </source>
</evidence>
<feature type="domain" description="Transcriptional repressor PaaX-like N-terminal" evidence="2">
    <location>
        <begin position="38"/>
        <end position="98"/>
    </location>
</feature>
<organism evidence="5 6">
    <name type="scientific">Amycolatopsis acidiphila</name>
    <dbReference type="NCBI Taxonomy" id="715473"/>
    <lineage>
        <taxon>Bacteria</taxon>
        <taxon>Bacillati</taxon>
        <taxon>Actinomycetota</taxon>
        <taxon>Actinomycetes</taxon>
        <taxon>Pseudonocardiales</taxon>
        <taxon>Pseudonocardiaceae</taxon>
        <taxon>Amycolatopsis</taxon>
    </lineage>
</organism>
<dbReference type="OrthoDB" id="2270427at2"/>
<evidence type="ECO:0000313" key="5">
    <source>
        <dbReference type="EMBL" id="TVT15853.1"/>
    </source>
</evidence>
<feature type="region of interest" description="Disordered" evidence="1">
    <location>
        <begin position="1"/>
        <end position="20"/>
    </location>
</feature>
<dbReference type="InterPro" id="IPR048846">
    <property type="entry name" value="PaaX-like_central"/>
</dbReference>
<dbReference type="Pfam" id="PF08223">
    <property type="entry name" value="PaaX_C"/>
    <property type="match status" value="1"/>
</dbReference>
<gene>
    <name evidence="5" type="ORF">FNH06_35655</name>
</gene>
<dbReference type="InterPro" id="IPR012906">
    <property type="entry name" value="PaaX-like_N"/>
</dbReference>
<dbReference type="Gene3D" id="1.20.58.1460">
    <property type="match status" value="1"/>
</dbReference>
<dbReference type="PANTHER" id="PTHR30319">
    <property type="entry name" value="PHENYLACETIC ACID REGULATOR-RELATED TRANSCRIPTIONAL REPRESSOR"/>
    <property type="match status" value="1"/>
</dbReference>
<dbReference type="InterPro" id="IPR013225">
    <property type="entry name" value="PaaX_C"/>
</dbReference>
<accession>A0A557ZUZ9</accession>
<dbReference type="EMBL" id="VJZA01000111">
    <property type="protein sequence ID" value="TVT15853.1"/>
    <property type="molecule type" value="Genomic_DNA"/>
</dbReference>
<dbReference type="Gene3D" id="1.10.10.10">
    <property type="entry name" value="Winged helix-like DNA-binding domain superfamily/Winged helix DNA-binding domain"/>
    <property type="match status" value="1"/>
</dbReference>
<dbReference type="Proteomes" id="UP000318578">
    <property type="component" value="Unassembled WGS sequence"/>
</dbReference>
<feature type="region of interest" description="Disordered" evidence="1">
    <location>
        <begin position="270"/>
        <end position="290"/>
    </location>
</feature>
<dbReference type="Gene3D" id="3.30.70.2650">
    <property type="match status" value="1"/>
</dbReference>
<dbReference type="Pfam" id="PF07848">
    <property type="entry name" value="PaaX"/>
    <property type="match status" value="1"/>
</dbReference>
<evidence type="ECO:0000259" key="2">
    <source>
        <dbReference type="Pfam" id="PF07848"/>
    </source>
</evidence>
<reference evidence="5 6" key="1">
    <citation type="submission" date="2019-07" db="EMBL/GenBank/DDBJ databases">
        <title>New species of Amycolatopsis and Streptomyces.</title>
        <authorList>
            <person name="Duangmal K."/>
            <person name="Teo W.F.A."/>
            <person name="Lipun K."/>
        </authorList>
    </citation>
    <scope>NUCLEOTIDE SEQUENCE [LARGE SCALE GENOMIC DNA]</scope>
    <source>
        <strain evidence="5 6">JCM 30562</strain>
    </source>
</reference>
<evidence type="ECO:0000313" key="6">
    <source>
        <dbReference type="Proteomes" id="UP000318578"/>
    </source>
</evidence>
<dbReference type="Pfam" id="PF20803">
    <property type="entry name" value="PaaX_M"/>
    <property type="match status" value="1"/>
</dbReference>
<evidence type="ECO:0000256" key="1">
    <source>
        <dbReference type="SAM" id="MobiDB-lite"/>
    </source>
</evidence>
<dbReference type="AlphaFoldDB" id="A0A557ZUZ9"/>
<name>A0A557ZUZ9_9PSEU</name>
<feature type="domain" description="Transcriptional repressor PaaX-like C-terminal" evidence="3">
    <location>
        <begin position="226"/>
        <end position="259"/>
    </location>
</feature>
<evidence type="ECO:0000259" key="3">
    <source>
        <dbReference type="Pfam" id="PF08223"/>
    </source>
</evidence>
<proteinExistence type="predicted"/>